<dbReference type="InterPro" id="IPR018958">
    <property type="entry name" value="Knr4/Smi1-like_dom"/>
</dbReference>
<feature type="domain" description="Knr4/Smi1-like" evidence="1">
    <location>
        <begin position="6"/>
        <end position="122"/>
    </location>
</feature>
<protein>
    <submittedName>
        <fullName evidence="2">SMI1/KNR4 family protein</fullName>
    </submittedName>
</protein>
<name>A0A5B8W7Q5_9SPHI</name>
<evidence type="ECO:0000313" key="2">
    <source>
        <dbReference type="EMBL" id="QEC79741.1"/>
    </source>
</evidence>
<dbReference type="Pfam" id="PF09346">
    <property type="entry name" value="SMI1_KNR4"/>
    <property type="match status" value="1"/>
</dbReference>
<reference evidence="2 3" key="1">
    <citation type="journal article" date="2013" name="J. Microbiol.">
        <title>Mucilaginibacter ginsenosidivorax sp. nov., with ginsenoside converting activity isolated from sediment.</title>
        <authorList>
            <person name="Kim J.K."/>
            <person name="Choi T.E."/>
            <person name="Liu Q.M."/>
            <person name="Park H.Y."/>
            <person name="Yi T.H."/>
            <person name="Yoon M.H."/>
            <person name="Kim S.C."/>
            <person name="Im W.T."/>
        </authorList>
    </citation>
    <scope>NUCLEOTIDE SEQUENCE [LARGE SCALE GENOMIC DNA]</scope>
    <source>
        <strain evidence="2 3">KHI28</strain>
    </source>
</reference>
<evidence type="ECO:0000313" key="3">
    <source>
        <dbReference type="Proteomes" id="UP000321362"/>
    </source>
</evidence>
<keyword evidence="3" id="KW-1185">Reference proteome</keyword>
<dbReference type="Gene3D" id="3.40.1580.10">
    <property type="entry name" value="SMI1/KNR4-like"/>
    <property type="match status" value="1"/>
</dbReference>
<dbReference type="EMBL" id="CP042437">
    <property type="protein sequence ID" value="QEC79741.1"/>
    <property type="molecule type" value="Genomic_DNA"/>
</dbReference>
<proteinExistence type="predicted"/>
<sequence length="134" mass="15912">MDPGIENNIASFESNHKLIIPDDLKDYFRTFNVHVYDLDMFCFYGIDQFKSVKDEVGDWGDYRNIVNTLPTHQECFVFSDYFCHLWIYTIRLYDGASEKNEVYVVCGNSFKIVANSFKEFLEIYFSEERDSIFI</sequence>
<dbReference type="AlphaFoldDB" id="A0A5B8W7Q5"/>
<dbReference type="KEGG" id="mgk:FSB76_28700"/>
<accession>A0A5B8W7Q5</accession>
<dbReference type="SUPFAM" id="SSF160631">
    <property type="entry name" value="SMI1/KNR4-like"/>
    <property type="match status" value="1"/>
</dbReference>
<dbReference type="OrthoDB" id="877855at2"/>
<dbReference type="Proteomes" id="UP000321362">
    <property type="component" value="Chromosome"/>
</dbReference>
<evidence type="ECO:0000259" key="1">
    <source>
        <dbReference type="Pfam" id="PF09346"/>
    </source>
</evidence>
<organism evidence="2 3">
    <name type="scientific">Mucilaginibacter ginsenosidivorax</name>
    <dbReference type="NCBI Taxonomy" id="862126"/>
    <lineage>
        <taxon>Bacteria</taxon>
        <taxon>Pseudomonadati</taxon>
        <taxon>Bacteroidota</taxon>
        <taxon>Sphingobacteriia</taxon>
        <taxon>Sphingobacteriales</taxon>
        <taxon>Sphingobacteriaceae</taxon>
        <taxon>Mucilaginibacter</taxon>
    </lineage>
</organism>
<dbReference type="InterPro" id="IPR037883">
    <property type="entry name" value="Knr4/Smi1-like_sf"/>
</dbReference>
<dbReference type="RefSeq" id="WP_147059626.1">
    <property type="nucleotide sequence ID" value="NZ_CP042437.1"/>
</dbReference>
<gene>
    <name evidence="2" type="ORF">FSB76_28700</name>
</gene>